<dbReference type="Proteomes" id="UP001469553">
    <property type="component" value="Unassembled WGS sequence"/>
</dbReference>
<dbReference type="CDD" id="cd00086">
    <property type="entry name" value="homeodomain"/>
    <property type="match status" value="1"/>
</dbReference>
<dbReference type="InterPro" id="IPR001356">
    <property type="entry name" value="HD"/>
</dbReference>
<evidence type="ECO:0000256" key="9">
    <source>
        <dbReference type="PROSITE-ProRule" id="PRU00108"/>
    </source>
</evidence>
<proteinExistence type="inferred from homology"/>
<evidence type="ECO:0000256" key="4">
    <source>
        <dbReference type="ARBA" id="ARBA00023125"/>
    </source>
</evidence>
<evidence type="ECO:0000313" key="14">
    <source>
        <dbReference type="Proteomes" id="UP001469553"/>
    </source>
</evidence>
<dbReference type="PROSITE" id="PS00027">
    <property type="entry name" value="HOMEOBOX_1"/>
    <property type="match status" value="1"/>
</dbReference>
<dbReference type="SUPFAM" id="SSF46689">
    <property type="entry name" value="Homeodomain-like"/>
    <property type="match status" value="1"/>
</dbReference>
<dbReference type="PANTHER" id="PTHR24333">
    <property type="entry name" value="HOMEO BOX HB9 LIKE A-RELATED"/>
    <property type="match status" value="1"/>
</dbReference>
<dbReference type="InterPro" id="IPR009057">
    <property type="entry name" value="Homeodomain-like_sf"/>
</dbReference>
<dbReference type="PROSITE" id="PS50071">
    <property type="entry name" value="HOMEOBOX_2"/>
    <property type="match status" value="1"/>
</dbReference>
<evidence type="ECO:0000256" key="6">
    <source>
        <dbReference type="ARBA" id="ARBA00023163"/>
    </source>
</evidence>
<evidence type="ECO:0000256" key="8">
    <source>
        <dbReference type="ARBA" id="ARBA00038196"/>
    </source>
</evidence>
<accession>A0ABV0ZY95</accession>
<dbReference type="PRINTS" id="PR00024">
    <property type="entry name" value="HOMEOBOX"/>
</dbReference>
<keyword evidence="7 9" id="KW-0539">Nucleus</keyword>
<evidence type="ECO:0000259" key="12">
    <source>
        <dbReference type="PROSITE" id="PS50071"/>
    </source>
</evidence>
<evidence type="ECO:0000256" key="3">
    <source>
        <dbReference type="ARBA" id="ARBA00023015"/>
    </source>
</evidence>
<dbReference type="PANTHER" id="PTHR24333:SF12">
    <property type="entry name" value="BARX HOMEOBOX 1"/>
    <property type="match status" value="1"/>
</dbReference>
<comment type="similarity">
    <text evidence="8">Belongs to the BAR homeobox family.</text>
</comment>
<keyword evidence="5 9" id="KW-0371">Homeobox</keyword>
<dbReference type="SMART" id="SM00389">
    <property type="entry name" value="HOX"/>
    <property type="match status" value="1"/>
</dbReference>
<dbReference type="Pfam" id="PF00046">
    <property type="entry name" value="Homeodomain"/>
    <property type="match status" value="1"/>
</dbReference>
<feature type="compositionally biased region" description="Polar residues" evidence="11">
    <location>
        <begin position="89"/>
        <end position="101"/>
    </location>
</feature>
<evidence type="ECO:0000256" key="2">
    <source>
        <dbReference type="ARBA" id="ARBA00022473"/>
    </source>
</evidence>
<dbReference type="EMBL" id="JAHRIP010076571">
    <property type="protein sequence ID" value="MEQ2311228.1"/>
    <property type="molecule type" value="Genomic_DNA"/>
</dbReference>
<dbReference type="InterPro" id="IPR000047">
    <property type="entry name" value="HTH_motif"/>
</dbReference>
<keyword evidence="2" id="KW-0217">Developmental protein</keyword>
<comment type="caution">
    <text evidence="13">The sequence shown here is derived from an EMBL/GenBank/DDBJ whole genome shotgun (WGS) entry which is preliminary data.</text>
</comment>
<dbReference type="InterPro" id="IPR050848">
    <property type="entry name" value="Homeobox_TF"/>
</dbReference>
<organism evidence="13 14">
    <name type="scientific">Ameca splendens</name>
    <dbReference type="NCBI Taxonomy" id="208324"/>
    <lineage>
        <taxon>Eukaryota</taxon>
        <taxon>Metazoa</taxon>
        <taxon>Chordata</taxon>
        <taxon>Craniata</taxon>
        <taxon>Vertebrata</taxon>
        <taxon>Euteleostomi</taxon>
        <taxon>Actinopterygii</taxon>
        <taxon>Neopterygii</taxon>
        <taxon>Teleostei</taxon>
        <taxon>Neoteleostei</taxon>
        <taxon>Acanthomorphata</taxon>
        <taxon>Ovalentaria</taxon>
        <taxon>Atherinomorphae</taxon>
        <taxon>Cyprinodontiformes</taxon>
        <taxon>Goodeidae</taxon>
        <taxon>Ameca</taxon>
    </lineage>
</organism>
<sequence>MGLEKRFEKQKYLSTPDRIDLAESLGLSQLQVKTWYQNRRMKWKKIVLQGGGLESPTKPKGRPKKNSIPSSEQLSEQERSAADADRQSEGSSSHFENTQEE</sequence>
<keyword evidence="14" id="KW-1185">Reference proteome</keyword>
<keyword evidence="4 9" id="KW-0238">DNA-binding</keyword>
<feature type="DNA-binding region" description="Homeobox" evidence="9">
    <location>
        <begin position="3"/>
        <end position="47"/>
    </location>
</feature>
<keyword evidence="6" id="KW-0804">Transcription</keyword>
<feature type="region of interest" description="Disordered" evidence="11">
    <location>
        <begin position="47"/>
        <end position="101"/>
    </location>
</feature>
<feature type="compositionally biased region" description="Basic and acidic residues" evidence="11">
    <location>
        <begin position="76"/>
        <end position="88"/>
    </location>
</feature>
<reference evidence="13 14" key="1">
    <citation type="submission" date="2021-06" db="EMBL/GenBank/DDBJ databases">
        <authorList>
            <person name="Palmer J.M."/>
        </authorList>
    </citation>
    <scope>NUCLEOTIDE SEQUENCE [LARGE SCALE GENOMIC DNA]</scope>
    <source>
        <strain evidence="13 14">AS_MEX2019</strain>
        <tissue evidence="13">Muscle</tissue>
    </source>
</reference>
<dbReference type="InterPro" id="IPR020479">
    <property type="entry name" value="HD_metazoa"/>
</dbReference>
<evidence type="ECO:0000313" key="13">
    <source>
        <dbReference type="EMBL" id="MEQ2311228.1"/>
    </source>
</evidence>
<dbReference type="InterPro" id="IPR017970">
    <property type="entry name" value="Homeobox_CS"/>
</dbReference>
<dbReference type="PRINTS" id="PR00031">
    <property type="entry name" value="HTHREPRESSR"/>
</dbReference>
<name>A0ABV0ZY95_9TELE</name>
<evidence type="ECO:0000256" key="1">
    <source>
        <dbReference type="ARBA" id="ARBA00004123"/>
    </source>
</evidence>
<evidence type="ECO:0000256" key="5">
    <source>
        <dbReference type="ARBA" id="ARBA00023155"/>
    </source>
</evidence>
<protein>
    <submittedName>
        <fullName evidence="13">Homeobox protein BarH-like 1b</fullName>
    </submittedName>
</protein>
<gene>
    <name evidence="13" type="primary">BARX1B</name>
    <name evidence="13" type="ORF">AMECASPLE_017676</name>
</gene>
<feature type="domain" description="Homeobox" evidence="12">
    <location>
        <begin position="1"/>
        <end position="46"/>
    </location>
</feature>
<evidence type="ECO:0000256" key="10">
    <source>
        <dbReference type="RuleBase" id="RU000682"/>
    </source>
</evidence>
<keyword evidence="3" id="KW-0805">Transcription regulation</keyword>
<evidence type="ECO:0000256" key="7">
    <source>
        <dbReference type="ARBA" id="ARBA00023242"/>
    </source>
</evidence>
<evidence type="ECO:0000256" key="11">
    <source>
        <dbReference type="SAM" id="MobiDB-lite"/>
    </source>
</evidence>
<dbReference type="Gene3D" id="1.10.10.60">
    <property type="entry name" value="Homeodomain-like"/>
    <property type="match status" value="1"/>
</dbReference>
<comment type="subcellular location">
    <subcellularLocation>
        <location evidence="1 9 10">Nucleus</location>
    </subcellularLocation>
</comment>